<evidence type="ECO:0000256" key="1">
    <source>
        <dbReference type="SAM" id="Phobius"/>
    </source>
</evidence>
<feature type="transmembrane region" description="Helical" evidence="1">
    <location>
        <begin position="51"/>
        <end position="71"/>
    </location>
</feature>
<protein>
    <submittedName>
        <fullName evidence="2">Uncharacterized protein</fullName>
    </submittedName>
</protein>
<feature type="transmembrane region" description="Helical" evidence="1">
    <location>
        <begin position="77"/>
        <end position="99"/>
    </location>
</feature>
<reference evidence="2 3" key="1">
    <citation type="submission" date="2023-12" db="EMBL/GenBank/DDBJ databases">
        <title>A high-quality genome assembly for Dillenia turbinata (Dilleniales).</title>
        <authorList>
            <person name="Chanderbali A."/>
        </authorList>
    </citation>
    <scope>NUCLEOTIDE SEQUENCE [LARGE SCALE GENOMIC DNA]</scope>
    <source>
        <strain evidence="2">LSX21</strain>
        <tissue evidence="2">Leaf</tissue>
    </source>
</reference>
<dbReference type="AlphaFoldDB" id="A0AAN8ZKZ6"/>
<dbReference type="EMBL" id="JBAMMX010000006">
    <property type="protein sequence ID" value="KAK6937965.1"/>
    <property type="molecule type" value="Genomic_DNA"/>
</dbReference>
<evidence type="ECO:0000313" key="3">
    <source>
        <dbReference type="Proteomes" id="UP001370490"/>
    </source>
</evidence>
<proteinExistence type="predicted"/>
<sequence>MAIPRVSMGVTLTPELQLILERSFSSSLHLFPPPPSSSPYLFCDSRVLCELIVQPLAYSLLSFSLLLVLSSSLAIEFWIYLLPTLFGWLLCIIYAVWVITK</sequence>
<name>A0AAN8ZKZ6_9MAGN</name>
<keyword evidence="1" id="KW-0812">Transmembrane</keyword>
<gene>
    <name evidence="2" type="ORF">RJ641_031473</name>
</gene>
<keyword evidence="3" id="KW-1185">Reference proteome</keyword>
<keyword evidence="1" id="KW-1133">Transmembrane helix</keyword>
<keyword evidence="1" id="KW-0472">Membrane</keyword>
<dbReference type="Proteomes" id="UP001370490">
    <property type="component" value="Unassembled WGS sequence"/>
</dbReference>
<comment type="caution">
    <text evidence="2">The sequence shown here is derived from an EMBL/GenBank/DDBJ whole genome shotgun (WGS) entry which is preliminary data.</text>
</comment>
<accession>A0AAN8ZKZ6</accession>
<evidence type="ECO:0000313" key="2">
    <source>
        <dbReference type="EMBL" id="KAK6937965.1"/>
    </source>
</evidence>
<organism evidence="2 3">
    <name type="scientific">Dillenia turbinata</name>
    <dbReference type="NCBI Taxonomy" id="194707"/>
    <lineage>
        <taxon>Eukaryota</taxon>
        <taxon>Viridiplantae</taxon>
        <taxon>Streptophyta</taxon>
        <taxon>Embryophyta</taxon>
        <taxon>Tracheophyta</taxon>
        <taxon>Spermatophyta</taxon>
        <taxon>Magnoliopsida</taxon>
        <taxon>eudicotyledons</taxon>
        <taxon>Gunneridae</taxon>
        <taxon>Pentapetalae</taxon>
        <taxon>Dilleniales</taxon>
        <taxon>Dilleniaceae</taxon>
        <taxon>Dillenia</taxon>
    </lineage>
</organism>